<dbReference type="EMBL" id="LR746265">
    <property type="protein sequence ID" value="CAA7390867.1"/>
    <property type="molecule type" value="Genomic_DNA"/>
</dbReference>
<dbReference type="PANTHER" id="PTHR33142">
    <property type="entry name" value="CYCLIN-DEPENDENT PROTEIN KINASE INHIBITOR SMR13"/>
    <property type="match status" value="1"/>
</dbReference>
<feature type="region of interest" description="Disordered" evidence="3">
    <location>
        <begin position="32"/>
        <end position="77"/>
    </location>
</feature>
<evidence type="ECO:0000256" key="1">
    <source>
        <dbReference type="ARBA" id="ARBA00023013"/>
    </source>
</evidence>
<sequence>MAATPELRPSSAPVELKLRILTLPPAKNIETVRPSSAEVDDNGEEECRTPTAKESKIPAMSTCPPAPKKAKRLSDPRKRRLSDLELIRVSPDLMARLFRPLDDPRLAAPLIIKKRKRCYPGYE</sequence>
<dbReference type="OrthoDB" id="771702at2759"/>
<accession>A0A7I8K352</accession>
<keyword evidence="5" id="KW-1185">Reference proteome</keyword>
<organism evidence="4 5">
    <name type="scientific">Spirodela intermedia</name>
    <name type="common">Intermediate duckweed</name>
    <dbReference type="NCBI Taxonomy" id="51605"/>
    <lineage>
        <taxon>Eukaryota</taxon>
        <taxon>Viridiplantae</taxon>
        <taxon>Streptophyta</taxon>
        <taxon>Embryophyta</taxon>
        <taxon>Tracheophyta</taxon>
        <taxon>Spermatophyta</taxon>
        <taxon>Magnoliopsida</taxon>
        <taxon>Liliopsida</taxon>
        <taxon>Araceae</taxon>
        <taxon>Lemnoideae</taxon>
        <taxon>Spirodela</taxon>
    </lineage>
</organism>
<dbReference type="PANTHER" id="PTHR33142:SF13">
    <property type="entry name" value="CYCLIN-DEPENDENT PROTEIN KINASE INHIBITOR SMR1"/>
    <property type="match status" value="1"/>
</dbReference>
<proteinExistence type="predicted"/>
<gene>
    <name evidence="4" type="ORF">SI8410_02002286</name>
</gene>
<dbReference type="GO" id="GO:0032875">
    <property type="term" value="P:regulation of DNA endoreduplication"/>
    <property type="evidence" value="ECO:0007669"/>
    <property type="project" value="InterPro"/>
</dbReference>
<keyword evidence="2" id="KW-0131">Cell cycle</keyword>
<protein>
    <submittedName>
        <fullName evidence="4">Uncharacterized protein</fullName>
    </submittedName>
</protein>
<dbReference type="InterPro" id="IPR040389">
    <property type="entry name" value="SMR"/>
</dbReference>
<name>A0A7I8K352_SPIIN</name>
<reference evidence="4" key="1">
    <citation type="submission" date="2020-02" db="EMBL/GenBank/DDBJ databases">
        <authorList>
            <person name="Scholz U."/>
            <person name="Mascher M."/>
            <person name="Fiebig A."/>
        </authorList>
    </citation>
    <scope>NUCLEOTIDE SEQUENCE</scope>
</reference>
<dbReference type="AlphaFoldDB" id="A0A7I8K352"/>
<evidence type="ECO:0000313" key="5">
    <source>
        <dbReference type="Proteomes" id="UP000663760"/>
    </source>
</evidence>
<evidence type="ECO:0000256" key="2">
    <source>
        <dbReference type="ARBA" id="ARBA00023306"/>
    </source>
</evidence>
<dbReference type="Proteomes" id="UP000663760">
    <property type="component" value="Chromosome 2"/>
</dbReference>
<evidence type="ECO:0000313" key="4">
    <source>
        <dbReference type="EMBL" id="CAA7390867.1"/>
    </source>
</evidence>
<evidence type="ECO:0000256" key="3">
    <source>
        <dbReference type="SAM" id="MobiDB-lite"/>
    </source>
</evidence>
<feature type="compositionally biased region" description="Basic and acidic residues" evidence="3">
    <location>
        <begin position="45"/>
        <end position="56"/>
    </location>
</feature>
<keyword evidence="1" id="KW-0649">Protein kinase inhibitor</keyword>
<dbReference type="GO" id="GO:0004860">
    <property type="term" value="F:protein kinase inhibitor activity"/>
    <property type="evidence" value="ECO:0007669"/>
    <property type="project" value="UniProtKB-KW"/>
</dbReference>